<proteinExistence type="inferred from homology"/>
<gene>
    <name evidence="14" type="ORF">AT705_19420</name>
</gene>
<dbReference type="FunFam" id="1.10.3720.10:FF:000054">
    <property type="entry name" value="Molybdenum transport system permease"/>
    <property type="match status" value="1"/>
</dbReference>
<dbReference type="Gene3D" id="1.10.3720.10">
    <property type="entry name" value="MetI-like"/>
    <property type="match status" value="1"/>
</dbReference>
<evidence type="ECO:0000313" key="15">
    <source>
        <dbReference type="Proteomes" id="UP000069015"/>
    </source>
</evidence>
<keyword evidence="9 11" id="KW-1133">Transmembrane helix</keyword>
<comment type="function">
    <text evidence="1 12">Part of the binding-protein-dependent transport system for molybdenum; probably responsible for the translocation of the substrate across the membrane.</text>
</comment>
<dbReference type="RefSeq" id="WP_058797856.1">
    <property type="nucleotide sequence ID" value="NZ_CP013611.1"/>
</dbReference>
<dbReference type="PROSITE" id="PS50928">
    <property type="entry name" value="ABC_TM1"/>
    <property type="match status" value="1"/>
</dbReference>
<comment type="subcellular location">
    <subcellularLocation>
        <location evidence="2 12">Cell inner membrane</location>
        <topology evidence="2 12">Multi-pass membrane protein</topology>
    </subcellularLocation>
    <subcellularLocation>
        <location evidence="11">Cell membrane</location>
        <topology evidence="11">Multi-pass membrane protein</topology>
    </subcellularLocation>
</comment>
<keyword evidence="4 11" id="KW-0813">Transport</keyword>
<dbReference type="AlphaFoldDB" id="A0A0U3IB07"/>
<accession>A0A0U3IB07</accession>
<evidence type="ECO:0000256" key="10">
    <source>
        <dbReference type="ARBA" id="ARBA00023136"/>
    </source>
</evidence>
<dbReference type="PANTHER" id="PTHR30183:SF8">
    <property type="entry name" value="MOLYBDENUM TRANSPORT SYSTEM PERMEASE"/>
    <property type="match status" value="1"/>
</dbReference>
<dbReference type="PANTHER" id="PTHR30183">
    <property type="entry name" value="MOLYBDENUM TRANSPORT SYSTEM PERMEASE PROTEIN MODB"/>
    <property type="match status" value="1"/>
</dbReference>
<protein>
    <recommendedName>
        <fullName evidence="12">Molybdenum transport system permease</fullName>
    </recommendedName>
</protein>
<evidence type="ECO:0000256" key="7">
    <source>
        <dbReference type="ARBA" id="ARBA00022519"/>
    </source>
</evidence>
<evidence type="ECO:0000259" key="13">
    <source>
        <dbReference type="PROSITE" id="PS50928"/>
    </source>
</evidence>
<dbReference type="InterPro" id="IPR035906">
    <property type="entry name" value="MetI-like_sf"/>
</dbReference>
<evidence type="ECO:0000256" key="6">
    <source>
        <dbReference type="ARBA" id="ARBA00022505"/>
    </source>
</evidence>
<comment type="similarity">
    <text evidence="3 12">Belongs to the binding-protein-dependent transport system permease family. CysTW subfamily.</text>
</comment>
<keyword evidence="6 12" id="KW-0500">Molybdenum</keyword>
<feature type="transmembrane region" description="Helical" evidence="11">
    <location>
        <begin position="200"/>
        <end position="218"/>
    </location>
</feature>
<evidence type="ECO:0000256" key="2">
    <source>
        <dbReference type="ARBA" id="ARBA00004429"/>
    </source>
</evidence>
<dbReference type="InterPro" id="IPR000515">
    <property type="entry name" value="MetI-like"/>
</dbReference>
<evidence type="ECO:0000256" key="3">
    <source>
        <dbReference type="ARBA" id="ARBA00007069"/>
    </source>
</evidence>
<name>A0A0U3IB07_9GAMM</name>
<evidence type="ECO:0000313" key="14">
    <source>
        <dbReference type="EMBL" id="ALU44928.1"/>
    </source>
</evidence>
<dbReference type="EMBL" id="CP013611">
    <property type="protein sequence ID" value="ALU44928.1"/>
    <property type="molecule type" value="Genomic_DNA"/>
</dbReference>
<evidence type="ECO:0000256" key="12">
    <source>
        <dbReference type="RuleBase" id="RU365097"/>
    </source>
</evidence>
<keyword evidence="10 11" id="KW-0472">Membrane</keyword>
<dbReference type="NCBIfam" id="TIGR02141">
    <property type="entry name" value="modB_ABC"/>
    <property type="match status" value="1"/>
</dbReference>
<keyword evidence="7 12" id="KW-0997">Cell inner membrane</keyword>
<feature type="transmembrane region" description="Helical" evidence="11">
    <location>
        <begin position="12"/>
        <end position="35"/>
    </location>
</feature>
<evidence type="ECO:0000256" key="5">
    <source>
        <dbReference type="ARBA" id="ARBA00022475"/>
    </source>
</evidence>
<evidence type="ECO:0000256" key="4">
    <source>
        <dbReference type="ARBA" id="ARBA00022448"/>
    </source>
</evidence>
<dbReference type="GO" id="GO:0005886">
    <property type="term" value="C:plasma membrane"/>
    <property type="evidence" value="ECO:0007669"/>
    <property type="project" value="UniProtKB-SubCell"/>
</dbReference>
<dbReference type="Pfam" id="PF00528">
    <property type="entry name" value="BPD_transp_1"/>
    <property type="match status" value="1"/>
</dbReference>
<dbReference type="GO" id="GO:0015098">
    <property type="term" value="F:molybdate ion transmembrane transporter activity"/>
    <property type="evidence" value="ECO:0007669"/>
    <property type="project" value="UniProtKB-UniRule"/>
</dbReference>
<dbReference type="CDD" id="cd06261">
    <property type="entry name" value="TM_PBP2"/>
    <property type="match status" value="1"/>
</dbReference>
<sequence>MELTAADLQAVWLTIKLAFVVVAILLLLGTPLAWWLSHGSNRLKGAVNALVALPLVLPPSVLGFYFLIAFSPSGPIGYLTDAFGLESLAFTFEGLVLASVVYSLPFVVQPIQNAFEHLRQDVLEVTTLMRMSKWECFFKVVLPLSKNGFVTALVLGFAHTLGEFGVVLMIGGNISGETKVISIQIYEQVESLQYQRAHTLSLLLLVISFTCLMLISLVNKRWSFTR</sequence>
<evidence type="ECO:0000256" key="11">
    <source>
        <dbReference type="RuleBase" id="RU363032"/>
    </source>
</evidence>
<keyword evidence="8 11" id="KW-0812">Transmembrane</keyword>
<feature type="transmembrane region" description="Helical" evidence="11">
    <location>
        <begin position="47"/>
        <end position="68"/>
    </location>
</feature>
<organism evidence="14 15">
    <name type="scientific">Pseudoalteromonas rubra</name>
    <dbReference type="NCBI Taxonomy" id="43658"/>
    <lineage>
        <taxon>Bacteria</taxon>
        <taxon>Pseudomonadati</taxon>
        <taxon>Pseudomonadota</taxon>
        <taxon>Gammaproteobacteria</taxon>
        <taxon>Alteromonadales</taxon>
        <taxon>Pseudoalteromonadaceae</taxon>
        <taxon>Pseudoalteromonas</taxon>
    </lineage>
</organism>
<reference evidence="14 15" key="1">
    <citation type="submission" date="2015-12" db="EMBL/GenBank/DDBJ databases">
        <title>Complete genome sequence of Pseudoalteromonas rubra SCSIO 6842, harboring a conjugative plasmid.</title>
        <authorList>
            <person name="Li B."/>
            <person name="Wang X."/>
        </authorList>
    </citation>
    <scope>NUCLEOTIDE SEQUENCE [LARGE SCALE GENOMIC DNA]</scope>
    <source>
        <strain evidence="14 15">SCSIO 6842</strain>
    </source>
</reference>
<dbReference type="InterPro" id="IPR011867">
    <property type="entry name" value="ModB_ABC"/>
</dbReference>
<dbReference type="Proteomes" id="UP000069015">
    <property type="component" value="Chromosome 1"/>
</dbReference>
<evidence type="ECO:0000256" key="8">
    <source>
        <dbReference type="ARBA" id="ARBA00022692"/>
    </source>
</evidence>
<keyword evidence="5" id="KW-1003">Cell membrane</keyword>
<feature type="transmembrane region" description="Helical" evidence="11">
    <location>
        <begin position="149"/>
        <end position="170"/>
    </location>
</feature>
<feature type="domain" description="ABC transmembrane type-1" evidence="13">
    <location>
        <begin position="11"/>
        <end position="215"/>
    </location>
</feature>
<dbReference type="KEGG" id="prr:AT705_19420"/>
<evidence type="ECO:0000256" key="9">
    <source>
        <dbReference type="ARBA" id="ARBA00022989"/>
    </source>
</evidence>
<feature type="transmembrane region" description="Helical" evidence="11">
    <location>
        <begin position="88"/>
        <end position="108"/>
    </location>
</feature>
<dbReference type="SUPFAM" id="SSF161098">
    <property type="entry name" value="MetI-like"/>
    <property type="match status" value="1"/>
</dbReference>
<evidence type="ECO:0000256" key="1">
    <source>
        <dbReference type="ARBA" id="ARBA00002949"/>
    </source>
</evidence>